<evidence type="ECO:0000313" key="2">
    <source>
        <dbReference type="Proteomes" id="UP001239111"/>
    </source>
</evidence>
<sequence length="165" mass="18756">MKADFIKNLTVRSTSGSVEQLLVKFDGKEYEMQELAQISRKPKFIVLNVAGFPTAIPAILKTIQQSGLNINPQQDGTTIFLPIPKVTKEHRENLSKNAKAIFIRYRDEIKDTRNKVVKSLKKKTDMSEDAIRRMQGQVEALCEKYLKEAESLLETKQNELTGSQD</sequence>
<keyword evidence="2" id="KW-1185">Reference proteome</keyword>
<dbReference type="EMBL" id="CM056743">
    <property type="protein sequence ID" value="KAJ8672891.1"/>
    <property type="molecule type" value="Genomic_DNA"/>
</dbReference>
<gene>
    <name evidence="1" type="ORF">QAD02_004152</name>
</gene>
<reference evidence="1" key="1">
    <citation type="submission" date="2023-04" db="EMBL/GenBank/DDBJ databases">
        <title>A chromosome-level genome assembly of the parasitoid wasp Eretmocerus hayati.</title>
        <authorList>
            <person name="Zhong Y."/>
            <person name="Liu S."/>
            <person name="Liu Y."/>
        </authorList>
    </citation>
    <scope>NUCLEOTIDE SEQUENCE</scope>
    <source>
        <strain evidence="1">ZJU_SS_LIU_2023</strain>
    </source>
</reference>
<dbReference type="Proteomes" id="UP001239111">
    <property type="component" value="Chromosome 3"/>
</dbReference>
<evidence type="ECO:0000313" key="1">
    <source>
        <dbReference type="EMBL" id="KAJ8672891.1"/>
    </source>
</evidence>
<comment type="caution">
    <text evidence="1">The sequence shown here is derived from an EMBL/GenBank/DDBJ whole genome shotgun (WGS) entry which is preliminary data.</text>
</comment>
<name>A0ACC2NP27_9HYME</name>
<protein>
    <submittedName>
        <fullName evidence="1">Uncharacterized protein</fullName>
    </submittedName>
</protein>
<accession>A0ACC2NP27</accession>
<proteinExistence type="predicted"/>
<organism evidence="1 2">
    <name type="scientific">Eretmocerus hayati</name>
    <dbReference type="NCBI Taxonomy" id="131215"/>
    <lineage>
        <taxon>Eukaryota</taxon>
        <taxon>Metazoa</taxon>
        <taxon>Ecdysozoa</taxon>
        <taxon>Arthropoda</taxon>
        <taxon>Hexapoda</taxon>
        <taxon>Insecta</taxon>
        <taxon>Pterygota</taxon>
        <taxon>Neoptera</taxon>
        <taxon>Endopterygota</taxon>
        <taxon>Hymenoptera</taxon>
        <taxon>Apocrita</taxon>
        <taxon>Proctotrupomorpha</taxon>
        <taxon>Chalcidoidea</taxon>
        <taxon>Aphelinidae</taxon>
        <taxon>Aphelininae</taxon>
        <taxon>Eretmocerus</taxon>
    </lineage>
</organism>